<protein>
    <submittedName>
        <fullName evidence="2">Unannotated protein</fullName>
    </submittedName>
</protein>
<evidence type="ECO:0000256" key="1">
    <source>
        <dbReference type="SAM" id="MobiDB-lite"/>
    </source>
</evidence>
<name>A0A6J7GK72_9ZZZZ</name>
<accession>A0A6J7GK72</accession>
<organism evidence="2">
    <name type="scientific">freshwater metagenome</name>
    <dbReference type="NCBI Taxonomy" id="449393"/>
    <lineage>
        <taxon>unclassified sequences</taxon>
        <taxon>metagenomes</taxon>
        <taxon>ecological metagenomes</taxon>
    </lineage>
</organism>
<proteinExistence type="predicted"/>
<gene>
    <name evidence="2" type="ORF">UFOPK3543_01348</name>
</gene>
<dbReference type="EMBL" id="CAFBMH010000042">
    <property type="protein sequence ID" value="CAB4908827.1"/>
    <property type="molecule type" value="Genomic_DNA"/>
</dbReference>
<dbReference type="AlphaFoldDB" id="A0A6J7GK72"/>
<reference evidence="2" key="1">
    <citation type="submission" date="2020-05" db="EMBL/GenBank/DDBJ databases">
        <authorList>
            <person name="Chiriac C."/>
            <person name="Salcher M."/>
            <person name="Ghai R."/>
            <person name="Kavagutti S V."/>
        </authorList>
    </citation>
    <scope>NUCLEOTIDE SEQUENCE</scope>
</reference>
<feature type="region of interest" description="Disordered" evidence="1">
    <location>
        <begin position="26"/>
        <end position="53"/>
    </location>
</feature>
<evidence type="ECO:0000313" key="2">
    <source>
        <dbReference type="EMBL" id="CAB4908827.1"/>
    </source>
</evidence>
<sequence length="70" mass="7621">MRWTDAVNALYRIELHRNPTALAANGGAWRGLDDPTPAKAEAEAEAEAESRCSDGNAQVIALRSRSQTIR</sequence>